<keyword evidence="4" id="KW-0808">Transferase</keyword>
<dbReference type="KEGG" id="vg:3260457"/>
<evidence type="ECO:0000256" key="4">
    <source>
        <dbReference type="ARBA" id="ARBA00022679"/>
    </source>
</evidence>
<dbReference type="GO" id="GO:0032259">
    <property type="term" value="P:methylation"/>
    <property type="evidence" value="ECO:0007669"/>
    <property type="project" value="UniProtKB-KW"/>
</dbReference>
<organism evidence="7 9">
    <name type="scientific">Synechococcus phage S-PM2</name>
    <dbReference type="NCBI Taxonomy" id="238854"/>
    <lineage>
        <taxon>Viruses</taxon>
        <taxon>Duplodnaviria</taxon>
        <taxon>Heunggongvirae</taxon>
        <taxon>Uroviricota</taxon>
        <taxon>Caudoviricetes</taxon>
        <taxon>Pantevenvirales</taxon>
        <taxon>Kyanoviridae</taxon>
        <taxon>Nodensvirus</taxon>
        <taxon>Nodensvirus spm2</taxon>
    </lineage>
</organism>
<dbReference type="GeneID" id="3260457"/>
<evidence type="ECO:0000256" key="2">
    <source>
        <dbReference type="ARBA" id="ARBA00011900"/>
    </source>
</evidence>
<dbReference type="PANTHER" id="PTHR30481">
    <property type="entry name" value="DNA ADENINE METHYLASE"/>
    <property type="match status" value="1"/>
</dbReference>
<dbReference type="InterPro" id="IPR012327">
    <property type="entry name" value="MeTrfase_D12"/>
</dbReference>
<dbReference type="GO" id="GO:0009307">
    <property type="term" value="P:DNA restriction-modification system"/>
    <property type="evidence" value="ECO:0007669"/>
    <property type="project" value="InterPro"/>
</dbReference>
<dbReference type="InterPro" id="IPR023095">
    <property type="entry name" value="Ade_MeTrfase_dom_2"/>
</dbReference>
<accession>Q5GQR9</accession>
<dbReference type="SUPFAM" id="SSF53335">
    <property type="entry name" value="S-adenosyl-L-methionine-dependent methyltransferases"/>
    <property type="match status" value="1"/>
</dbReference>
<dbReference type="GO" id="GO:0006298">
    <property type="term" value="P:mismatch repair"/>
    <property type="evidence" value="ECO:0007669"/>
    <property type="project" value="TreeGrafter"/>
</dbReference>
<evidence type="ECO:0000313" key="9">
    <source>
        <dbReference type="Proteomes" id="UP000000994"/>
    </source>
</evidence>
<keyword evidence="5" id="KW-0949">S-adenosyl-L-methionine</keyword>
<name>Q5GQR9_BPSYP</name>
<reference evidence="8 10" key="3">
    <citation type="journal article" date="2015" name="PLoS ONE">
        <title>Spontaneous Deletion of an "ORFanage" Region Facilitates Host Adaptation in a "Photosynthetic" Cyanophage.</title>
        <authorList>
            <person name="Puxty R.J."/>
            <person name="Perez-Sepulveda B."/>
            <person name="Rihtman B."/>
            <person name="Evans D.J."/>
            <person name="Millard A.D."/>
            <person name="Scanlan D.J."/>
        </authorList>
    </citation>
    <scope>NUCLEOTIDE SEQUENCE [LARGE SCALE GENOMIC DNA]</scope>
</reference>
<dbReference type="Gene3D" id="1.10.1020.10">
    <property type="entry name" value="Adenine-specific Methyltransferase, Domain 2"/>
    <property type="match status" value="1"/>
</dbReference>
<dbReference type="Proteomes" id="UP000000994">
    <property type="component" value="Segment"/>
</dbReference>
<reference evidence="7 9" key="1">
    <citation type="journal article" date="2004" name="Proc. Natl. Acad. Sci. U.S.A.">
        <title>Genetic organization of the psbAD region in phages infecting marine Synechococcus strains.</title>
        <authorList>
            <person name="Millard A."/>
            <person name="Clokie M.R."/>
            <person name="Shub D.A."/>
            <person name="Mann N.H."/>
        </authorList>
    </citation>
    <scope>NUCLEOTIDE SEQUENCE [LARGE SCALE GENOMIC DNA]</scope>
</reference>
<evidence type="ECO:0000313" key="10">
    <source>
        <dbReference type="Proteomes" id="UP000246186"/>
    </source>
</evidence>
<dbReference type="GO" id="GO:0043565">
    <property type="term" value="F:sequence-specific DNA binding"/>
    <property type="evidence" value="ECO:0007669"/>
    <property type="project" value="TreeGrafter"/>
</dbReference>
<comment type="catalytic activity">
    <reaction evidence="6">
        <text>a 2'-deoxyadenosine in DNA + S-adenosyl-L-methionine = an N(6)-methyl-2'-deoxyadenosine in DNA + S-adenosyl-L-homocysteine + H(+)</text>
        <dbReference type="Rhea" id="RHEA:15197"/>
        <dbReference type="Rhea" id="RHEA-COMP:12418"/>
        <dbReference type="Rhea" id="RHEA-COMP:12419"/>
        <dbReference type="ChEBI" id="CHEBI:15378"/>
        <dbReference type="ChEBI" id="CHEBI:57856"/>
        <dbReference type="ChEBI" id="CHEBI:59789"/>
        <dbReference type="ChEBI" id="CHEBI:90615"/>
        <dbReference type="ChEBI" id="CHEBI:90616"/>
        <dbReference type="EC" id="2.1.1.72"/>
    </reaction>
</comment>
<reference evidence="7 9" key="2">
    <citation type="journal article" date="2005" name="J. Bacteriol.">
        <title>The genome of S-PM2, a 'photosynthetic' T4-type bacteriophage that infects marine Synechococcus strains.</title>
        <authorList>
            <person name="Mann N.H."/>
            <person name="Clokie M.R."/>
            <person name="Millard A."/>
            <person name="Cook A."/>
            <person name="Wilson W.H."/>
            <person name="Wheatley P.J."/>
            <person name="Letarov A."/>
            <person name="Krisch H.M."/>
        </authorList>
    </citation>
    <scope>NUCLEOTIDE SEQUENCE</scope>
</reference>
<reference evidence="8" key="4">
    <citation type="submission" date="2015-02" db="EMBL/GenBank/DDBJ databases">
        <authorList>
            <person name="Chooi Y.-H."/>
        </authorList>
    </citation>
    <scope>NUCLEOTIDE SEQUENCE</scope>
</reference>
<dbReference type="PANTHER" id="PTHR30481:SF2">
    <property type="entry name" value="SITE-SPECIFIC DNA-METHYLTRANSFERASE (ADENINE-SPECIFIC)"/>
    <property type="match status" value="1"/>
</dbReference>
<dbReference type="GO" id="GO:1904047">
    <property type="term" value="F:S-adenosyl-L-methionine binding"/>
    <property type="evidence" value="ECO:0007669"/>
    <property type="project" value="TreeGrafter"/>
</dbReference>
<evidence type="ECO:0000256" key="5">
    <source>
        <dbReference type="ARBA" id="ARBA00022691"/>
    </source>
</evidence>
<dbReference type="EC" id="2.1.1.72" evidence="2"/>
<dbReference type="PIRSF" id="PIRSF000398">
    <property type="entry name" value="M_m6A_EcoRV"/>
    <property type="match status" value="1"/>
</dbReference>
<comment type="similarity">
    <text evidence="1">Belongs to the N(4)/N(6)-methyltransferase family.</text>
</comment>
<dbReference type="Pfam" id="PF02086">
    <property type="entry name" value="MethyltransfD12"/>
    <property type="match status" value="1"/>
</dbReference>
<dbReference type="PROSITE" id="PS00092">
    <property type="entry name" value="N6_MTASE"/>
    <property type="match status" value="1"/>
</dbReference>
<dbReference type="EMBL" id="LN828717">
    <property type="protein sequence ID" value="CFW42132.1"/>
    <property type="molecule type" value="Genomic_DNA"/>
</dbReference>
<proteinExistence type="inferred from homology"/>
<dbReference type="RefSeq" id="YP_195035.1">
    <property type="nucleotide sequence ID" value="NC_006820.1"/>
</dbReference>
<protein>
    <recommendedName>
        <fullName evidence="2">site-specific DNA-methyltransferase (adenine-specific)</fullName>
        <ecNumber evidence="2">2.1.1.72</ecNumber>
    </recommendedName>
</protein>
<dbReference type="InterPro" id="IPR012263">
    <property type="entry name" value="M_m6A_EcoRV"/>
</dbReference>
<dbReference type="EMBL" id="AJ630128">
    <property type="protein sequence ID" value="CAF34065.1"/>
    <property type="molecule type" value="Genomic_DNA"/>
</dbReference>
<keyword evidence="3 7" id="KW-0489">Methyltransferase</keyword>
<dbReference type="Gene3D" id="3.40.50.150">
    <property type="entry name" value="Vaccinia Virus protein VP39"/>
    <property type="match status" value="1"/>
</dbReference>
<evidence type="ECO:0000256" key="3">
    <source>
        <dbReference type="ARBA" id="ARBA00022603"/>
    </source>
</evidence>
<dbReference type="Proteomes" id="UP000246186">
    <property type="component" value="Genome"/>
</dbReference>
<evidence type="ECO:0000313" key="8">
    <source>
        <dbReference type="EMBL" id="CFW42132.1"/>
    </source>
</evidence>
<dbReference type="GO" id="GO:0009007">
    <property type="term" value="F:site-specific DNA-methyltransferase (adenine-specific) activity"/>
    <property type="evidence" value="ECO:0007669"/>
    <property type="project" value="UniProtKB-EC"/>
</dbReference>
<keyword evidence="9" id="KW-1185">Reference proteome</keyword>
<dbReference type="OrthoDB" id="8399at10239"/>
<sequence length="295" mass="34952">MKTPIRYAGGKSKAYKIITSHLPSTERIVSPFIGGGSLESRWSSELGIEVLGFDIFCALVNFWDVLLKTPDELADKLQTLTPDKQEYARVKEILLCWRYTQDMLKDWHTDYYKRNPIDLSKIEAAAYYYYNHNLSYGPMYMGWMSKIYENQKKWDKMVKNIRDYKNPNLHVAEQTFDNVIPEYSNDFLYLDPPYYLKKDSDNKMLKGMYPNCNIDVHHTGFDHEKLRDLLHNHKGKFILSYNNCETIREYYKDFDLYYPEWHYSYQLGETRIGENRIASGTDNTKESHEILIVKA</sequence>
<dbReference type="InterPro" id="IPR002052">
    <property type="entry name" value="DNA_methylase_N6_adenine_CS"/>
</dbReference>
<dbReference type="PRINTS" id="PR00505">
    <property type="entry name" value="D12N6MTFRASE"/>
</dbReference>
<evidence type="ECO:0000313" key="7">
    <source>
        <dbReference type="EMBL" id="CAF34065.1"/>
    </source>
</evidence>
<evidence type="ECO:0000256" key="6">
    <source>
        <dbReference type="ARBA" id="ARBA00047942"/>
    </source>
</evidence>
<gene>
    <name evidence="7" type="primary">Dam</name>
    <name evidence="8" type="ORF">S-PM2d001</name>
    <name evidence="7" type="ORF">S-PM2p001</name>
</gene>
<evidence type="ECO:0000256" key="1">
    <source>
        <dbReference type="ARBA" id="ARBA00006594"/>
    </source>
</evidence>
<organismHost>
    <name type="scientific">Synechococcus</name>
    <dbReference type="NCBI Taxonomy" id="1129"/>
</organismHost>
<dbReference type="InterPro" id="IPR029063">
    <property type="entry name" value="SAM-dependent_MTases_sf"/>
</dbReference>
<dbReference type="REBASE" id="20633">
    <property type="entry name" value="M.SspSPM2ORF1P"/>
</dbReference>